<dbReference type="RefSeq" id="WP_090849484.1">
    <property type="nucleotide sequence ID" value="NZ_FNJU01000001.1"/>
</dbReference>
<evidence type="ECO:0000256" key="2">
    <source>
        <dbReference type="SAM" id="SignalP"/>
    </source>
</evidence>
<dbReference type="Gene3D" id="3.40.190.10">
    <property type="entry name" value="Periplasmic binding protein-like II"/>
    <property type="match status" value="1"/>
</dbReference>
<dbReference type="PROSITE" id="PS51257">
    <property type="entry name" value="PROKAR_LIPOPROTEIN"/>
    <property type="match status" value="1"/>
</dbReference>
<dbReference type="AlphaFoldDB" id="A0A1H0PTP8"/>
<dbReference type="EMBL" id="FNJU01000001">
    <property type="protein sequence ID" value="SDP08035.1"/>
    <property type="molecule type" value="Genomic_DNA"/>
</dbReference>
<feature type="signal peptide" evidence="2">
    <location>
        <begin position="1"/>
        <end position="18"/>
    </location>
</feature>
<proteinExistence type="inferred from homology"/>
<keyword evidence="4" id="KW-1185">Reference proteome</keyword>
<dbReference type="Proteomes" id="UP000199159">
    <property type="component" value="Unassembled WGS sequence"/>
</dbReference>
<accession>A0A1H0PTP8</accession>
<keyword evidence="2" id="KW-0732">Signal</keyword>
<reference evidence="4" key="1">
    <citation type="submission" date="2016-10" db="EMBL/GenBank/DDBJ databases">
        <authorList>
            <person name="Varghese N."/>
            <person name="Submissions S."/>
        </authorList>
    </citation>
    <scope>NUCLEOTIDE SEQUENCE [LARGE SCALE GENOMIC DNA]</scope>
    <source>
        <strain evidence="4">IBRC-M10078</strain>
    </source>
</reference>
<sequence length="339" mass="36500">MKKMLFVFLSIMLLISLAACGSASNGASSSNETGSDSSNGASNFPDKPVKLVIPYPPGGGTDVLFRLVAQYAEKHLGQTIVPTNMAGATATVGSRFVKDADPDGYTVLGIHQVMATAQHTGVVDYGFSSFDPVFLMTSTPHIPSVSKKFSEEHGIKDVTDLVNYVKEGNKLTWAYTVGSEDHYTIAALMDAAGVDPRSLNYVSYDGTAPQYAAILAGQVDGMTGDYASGKGYFDEGTLVPLGMVDAERNPFLPDVPTVKEQGIDFEVTVDRGILAPKGTPVEIVEAISEAFKKALEEPELQEKIKELGSFPNYKATEEYKNHLEELDTKMSELAPKMKF</sequence>
<dbReference type="OrthoDB" id="8881899at2"/>
<dbReference type="CDD" id="cd07012">
    <property type="entry name" value="PBP2_Bug_TTT"/>
    <property type="match status" value="1"/>
</dbReference>
<protein>
    <submittedName>
        <fullName evidence="3">Tripartite-type tricarboxylate transporter, receptor component TctC</fullName>
    </submittedName>
</protein>
<evidence type="ECO:0000313" key="4">
    <source>
        <dbReference type="Proteomes" id="UP000199159"/>
    </source>
</evidence>
<keyword evidence="3" id="KW-0675">Receptor</keyword>
<dbReference type="InterPro" id="IPR042100">
    <property type="entry name" value="Bug_dom1"/>
</dbReference>
<dbReference type="PANTHER" id="PTHR42928:SF5">
    <property type="entry name" value="BLR1237 PROTEIN"/>
    <property type="match status" value="1"/>
</dbReference>
<evidence type="ECO:0000256" key="1">
    <source>
        <dbReference type="ARBA" id="ARBA00006987"/>
    </source>
</evidence>
<dbReference type="Gene3D" id="3.40.190.150">
    <property type="entry name" value="Bordetella uptake gene, domain 1"/>
    <property type="match status" value="1"/>
</dbReference>
<dbReference type="STRING" id="930152.SAMN05216565_101449"/>
<gene>
    <name evidence="3" type="ORF">SAMN05216565_101449</name>
</gene>
<comment type="similarity">
    <text evidence="1">Belongs to the UPF0065 (bug) family.</text>
</comment>
<dbReference type="Pfam" id="PF03401">
    <property type="entry name" value="TctC"/>
    <property type="match status" value="1"/>
</dbReference>
<organism evidence="3 4">
    <name type="scientific">Litchfieldia salsa</name>
    <dbReference type="NCBI Taxonomy" id="930152"/>
    <lineage>
        <taxon>Bacteria</taxon>
        <taxon>Bacillati</taxon>
        <taxon>Bacillota</taxon>
        <taxon>Bacilli</taxon>
        <taxon>Bacillales</taxon>
        <taxon>Bacillaceae</taxon>
        <taxon>Litchfieldia</taxon>
    </lineage>
</organism>
<dbReference type="InterPro" id="IPR005064">
    <property type="entry name" value="BUG"/>
</dbReference>
<feature type="chain" id="PRO_5038836275" evidence="2">
    <location>
        <begin position="19"/>
        <end position="339"/>
    </location>
</feature>
<name>A0A1H0PTP8_9BACI</name>
<dbReference type="SUPFAM" id="SSF53850">
    <property type="entry name" value="Periplasmic binding protein-like II"/>
    <property type="match status" value="1"/>
</dbReference>
<evidence type="ECO:0000313" key="3">
    <source>
        <dbReference type="EMBL" id="SDP08035.1"/>
    </source>
</evidence>
<dbReference type="PIRSF" id="PIRSF017082">
    <property type="entry name" value="YflP"/>
    <property type="match status" value="1"/>
</dbReference>
<dbReference type="PANTHER" id="PTHR42928">
    <property type="entry name" value="TRICARBOXYLATE-BINDING PROTEIN"/>
    <property type="match status" value="1"/>
</dbReference>